<dbReference type="InterPro" id="IPR000787">
    <property type="entry name" value="Peptidase_M29"/>
</dbReference>
<keyword evidence="1" id="KW-0479">Metal-binding</keyword>
<dbReference type="SUPFAM" id="SSF144052">
    <property type="entry name" value="Thermophilic metalloprotease-like"/>
    <property type="match status" value="1"/>
</dbReference>
<protein>
    <submittedName>
        <fullName evidence="2">Leucyl aminopeptidase (Aminopeptidase T)</fullName>
    </submittedName>
</protein>
<reference evidence="2 3" key="1">
    <citation type="journal article" date="2015" name="Nature">
        <title>rRNA introns, odd ribosomes, and small enigmatic genomes across a large radiation of phyla.</title>
        <authorList>
            <person name="Brown C.T."/>
            <person name="Hug L.A."/>
            <person name="Thomas B.C."/>
            <person name="Sharon I."/>
            <person name="Castelle C.J."/>
            <person name="Singh A."/>
            <person name="Wilkins M.J."/>
            <person name="Williams K.H."/>
            <person name="Banfield J.F."/>
        </authorList>
    </citation>
    <scope>NUCLEOTIDE SEQUENCE [LARGE SCALE GENOMIC DNA]</scope>
</reference>
<evidence type="ECO:0000313" key="3">
    <source>
        <dbReference type="Proteomes" id="UP000033901"/>
    </source>
</evidence>
<dbReference type="AlphaFoldDB" id="A0A0G1J7E6"/>
<proteinExistence type="predicted"/>
<dbReference type="PANTHER" id="PTHR34448">
    <property type="entry name" value="AMINOPEPTIDASE"/>
    <property type="match status" value="1"/>
</dbReference>
<keyword evidence="2" id="KW-0378">Hydrolase</keyword>
<dbReference type="Proteomes" id="UP000033901">
    <property type="component" value="Unassembled WGS sequence"/>
</dbReference>
<dbReference type="GO" id="GO:0006508">
    <property type="term" value="P:proteolysis"/>
    <property type="evidence" value="ECO:0007669"/>
    <property type="project" value="InterPro"/>
</dbReference>
<feature type="non-terminal residue" evidence="2">
    <location>
        <position position="1"/>
    </location>
</feature>
<keyword evidence="2" id="KW-0645">Protease</keyword>
<dbReference type="InterPro" id="IPR052170">
    <property type="entry name" value="M29_Exopeptidase"/>
</dbReference>
<dbReference type="GO" id="GO:0004177">
    <property type="term" value="F:aminopeptidase activity"/>
    <property type="evidence" value="ECO:0007669"/>
    <property type="project" value="UniProtKB-KW"/>
</dbReference>
<evidence type="ECO:0000256" key="1">
    <source>
        <dbReference type="ARBA" id="ARBA00022723"/>
    </source>
</evidence>
<dbReference type="EMBL" id="LCIZ01000014">
    <property type="protein sequence ID" value="KKT67200.1"/>
    <property type="molecule type" value="Genomic_DNA"/>
</dbReference>
<comment type="caution">
    <text evidence="2">The sequence shown here is derived from an EMBL/GenBank/DDBJ whole genome shotgun (WGS) entry which is preliminary data.</text>
</comment>
<organism evidence="2 3">
    <name type="scientific">Candidatus Curtissbacteria bacterium GW2011_GWC1_44_33</name>
    <dbReference type="NCBI Taxonomy" id="1618413"/>
    <lineage>
        <taxon>Bacteria</taxon>
        <taxon>Candidatus Curtissiibacteriota</taxon>
    </lineage>
</organism>
<name>A0A0G1J7E6_9BACT</name>
<dbReference type="PANTHER" id="PTHR34448:SF1">
    <property type="entry name" value="BLL6088 PROTEIN"/>
    <property type="match status" value="1"/>
</dbReference>
<accession>A0A0G1J7E6</accession>
<dbReference type="PRINTS" id="PR00919">
    <property type="entry name" value="THERMOPTASE"/>
</dbReference>
<keyword evidence="2" id="KW-0031">Aminopeptidase</keyword>
<dbReference type="GO" id="GO:0046872">
    <property type="term" value="F:metal ion binding"/>
    <property type="evidence" value="ECO:0007669"/>
    <property type="project" value="UniProtKB-KW"/>
</dbReference>
<dbReference type="Pfam" id="PF02073">
    <property type="entry name" value="Peptidase_M29"/>
    <property type="match status" value="1"/>
</dbReference>
<evidence type="ECO:0000313" key="2">
    <source>
        <dbReference type="EMBL" id="KKT67200.1"/>
    </source>
</evidence>
<gene>
    <name evidence="2" type="ORF">UW61_C0014G0011</name>
</gene>
<sequence length="173" mass="19107">ITNFPVESLAQEADMSLSDYEDFVYAGTIGIDWKKLHKEQEKLRKIVDRTQKVQIVGIDTDLTLNIGGRKAVNGSGGFNMPDGEVFTSVVEDSANGFISYTYPALYSGKEFHAVRLEFKKGKVVSATATKGEKDLNKILDIDPGARYIGELGIGNNFKIDRFVKDILLGSPIR</sequence>